<protein>
    <recommendedName>
        <fullName evidence="3">Shikimate kinase</fullName>
    </recommendedName>
</protein>
<comment type="caution">
    <text evidence="1">The sequence shown here is derived from an EMBL/GenBank/DDBJ whole genome shotgun (WGS) entry which is preliminary data.</text>
</comment>
<sequence>MLYVLGGAMRSGKSLIARKFVSEKQTPYLPADVLVTGAQEGVPILGVQQGDEFINKAEKLWPILKPVLLHIARVEPRYLVEGDPILPKHIAEIQKENQDVRACFIGYNKISAEEELKRLRQFSNVDNLDWTKRISDEKMLEYITMAIEFSKYLEEECKKYNIAYFDNSLDFMKTTDDAFKYLTNQ</sequence>
<dbReference type="AlphaFoldDB" id="A0A1G1Z2J8"/>
<gene>
    <name evidence="1" type="ORF">A3F24_02495</name>
</gene>
<evidence type="ECO:0008006" key="3">
    <source>
        <dbReference type="Google" id="ProtNLM"/>
    </source>
</evidence>
<dbReference type="Proteomes" id="UP000178515">
    <property type="component" value="Unassembled WGS sequence"/>
</dbReference>
<dbReference type="EMBL" id="MHIX01000032">
    <property type="protein sequence ID" value="OGY58858.1"/>
    <property type="molecule type" value="Genomic_DNA"/>
</dbReference>
<evidence type="ECO:0000313" key="1">
    <source>
        <dbReference type="EMBL" id="OGY58858.1"/>
    </source>
</evidence>
<dbReference type="InterPro" id="IPR027417">
    <property type="entry name" value="P-loop_NTPase"/>
</dbReference>
<name>A0A1G1Z2J8_9BACT</name>
<evidence type="ECO:0000313" key="2">
    <source>
        <dbReference type="Proteomes" id="UP000178515"/>
    </source>
</evidence>
<organism evidence="1 2">
    <name type="scientific">Candidatus Colwellbacteria bacterium RIFCSPHIGHO2_12_FULL_44_17</name>
    <dbReference type="NCBI Taxonomy" id="1797689"/>
    <lineage>
        <taxon>Bacteria</taxon>
        <taxon>Candidatus Colwelliibacteriota</taxon>
    </lineage>
</organism>
<proteinExistence type="predicted"/>
<accession>A0A1G1Z2J8</accession>
<dbReference type="STRING" id="1797689.A3F24_02495"/>
<reference evidence="1 2" key="1">
    <citation type="journal article" date="2016" name="Nat. Commun.">
        <title>Thousands of microbial genomes shed light on interconnected biogeochemical processes in an aquifer system.</title>
        <authorList>
            <person name="Anantharaman K."/>
            <person name="Brown C.T."/>
            <person name="Hug L.A."/>
            <person name="Sharon I."/>
            <person name="Castelle C.J."/>
            <person name="Probst A.J."/>
            <person name="Thomas B.C."/>
            <person name="Singh A."/>
            <person name="Wilkins M.J."/>
            <person name="Karaoz U."/>
            <person name="Brodie E.L."/>
            <person name="Williams K.H."/>
            <person name="Hubbard S.S."/>
            <person name="Banfield J.F."/>
        </authorList>
    </citation>
    <scope>NUCLEOTIDE SEQUENCE [LARGE SCALE GENOMIC DNA]</scope>
</reference>
<dbReference type="SUPFAM" id="SSF52540">
    <property type="entry name" value="P-loop containing nucleoside triphosphate hydrolases"/>
    <property type="match status" value="1"/>
</dbReference>